<proteinExistence type="predicted"/>
<accession>A0A1I7F745</accession>
<protein>
    <submittedName>
        <fullName evidence="1">Uncharacterized protein</fullName>
    </submittedName>
</protein>
<evidence type="ECO:0000313" key="1">
    <source>
        <dbReference type="EMBL" id="SFU32007.1"/>
    </source>
</evidence>
<sequence>MARMSQELTWNGPHIHVKLVVAKHLALLICHQKTVDGCLYRCFQHGE</sequence>
<dbReference type="EMBL" id="FPBZ01000001">
    <property type="protein sequence ID" value="SFU32007.1"/>
    <property type="molecule type" value="Genomic_DNA"/>
</dbReference>
<reference evidence="1 2" key="1">
    <citation type="submission" date="2016-10" db="EMBL/GenBank/DDBJ databases">
        <authorList>
            <person name="de Groot N.N."/>
        </authorList>
    </citation>
    <scope>NUCLEOTIDE SEQUENCE [LARGE SCALE GENOMIC DNA]</scope>
    <source>
        <strain evidence="1 2">Nl14</strain>
    </source>
</reference>
<gene>
    <name evidence="1" type="ORF">SAMN05216417_101195</name>
</gene>
<dbReference type="AlphaFoldDB" id="A0A1I7F745"/>
<dbReference type="Proteomes" id="UP000182649">
    <property type="component" value="Unassembled WGS sequence"/>
</dbReference>
<name>A0A1I7F745_9PROT</name>
<organism evidence="1 2">
    <name type="scientific">Nitrosospira multiformis</name>
    <dbReference type="NCBI Taxonomy" id="1231"/>
    <lineage>
        <taxon>Bacteria</taxon>
        <taxon>Pseudomonadati</taxon>
        <taxon>Pseudomonadota</taxon>
        <taxon>Betaproteobacteria</taxon>
        <taxon>Nitrosomonadales</taxon>
        <taxon>Nitrosomonadaceae</taxon>
        <taxon>Nitrosospira</taxon>
    </lineage>
</organism>
<evidence type="ECO:0000313" key="2">
    <source>
        <dbReference type="Proteomes" id="UP000182649"/>
    </source>
</evidence>